<evidence type="ECO:0008006" key="5">
    <source>
        <dbReference type="Google" id="ProtNLM"/>
    </source>
</evidence>
<proteinExistence type="predicted"/>
<gene>
    <name evidence="3" type="ORF">Atai01_34750</name>
</gene>
<sequence length="175" mass="18022">MRTPSTLVAAFILSAVAACGASAQVTSGSTSTSSQPLAQDARPRPQTMHFGDQYRFGDGLTIVISSPKSFNPSGGAYPRSNRAVAFEIAIRNDSTQPYQLSGLSVSATIDGAVAKQLIDSTQGYGGVVDAGKDVQPGRDTRVALAFAVPDQPSPIELTVRPAATSEAVAVYSGST</sequence>
<dbReference type="RefSeq" id="WP_245617480.1">
    <property type="nucleotide sequence ID" value="NZ_BSTI01000007.1"/>
</dbReference>
<organism evidence="3 4">
    <name type="scientific">Amycolatopsis taiwanensis</name>
    <dbReference type="NCBI Taxonomy" id="342230"/>
    <lineage>
        <taxon>Bacteria</taxon>
        <taxon>Bacillati</taxon>
        <taxon>Actinomycetota</taxon>
        <taxon>Actinomycetes</taxon>
        <taxon>Pseudonocardiales</taxon>
        <taxon>Pseudonocardiaceae</taxon>
        <taxon>Amycolatopsis</taxon>
    </lineage>
</organism>
<accession>A0A9W6R1B8</accession>
<feature type="signal peptide" evidence="2">
    <location>
        <begin position="1"/>
        <end position="23"/>
    </location>
</feature>
<dbReference type="EMBL" id="BSTI01000007">
    <property type="protein sequence ID" value="GLY66856.1"/>
    <property type="molecule type" value="Genomic_DNA"/>
</dbReference>
<dbReference type="AlphaFoldDB" id="A0A9W6R1B8"/>
<protein>
    <recommendedName>
        <fullName evidence="5">DUF4352 domain-containing protein</fullName>
    </recommendedName>
</protein>
<comment type="caution">
    <text evidence="3">The sequence shown here is derived from an EMBL/GenBank/DDBJ whole genome shotgun (WGS) entry which is preliminary data.</text>
</comment>
<evidence type="ECO:0000313" key="3">
    <source>
        <dbReference type="EMBL" id="GLY66856.1"/>
    </source>
</evidence>
<keyword evidence="4" id="KW-1185">Reference proteome</keyword>
<feature type="region of interest" description="Disordered" evidence="1">
    <location>
        <begin position="25"/>
        <end position="46"/>
    </location>
</feature>
<keyword evidence="2" id="KW-0732">Signal</keyword>
<dbReference type="Proteomes" id="UP001165136">
    <property type="component" value="Unassembled WGS sequence"/>
</dbReference>
<dbReference type="PROSITE" id="PS51257">
    <property type="entry name" value="PROKAR_LIPOPROTEIN"/>
    <property type="match status" value="1"/>
</dbReference>
<evidence type="ECO:0000256" key="1">
    <source>
        <dbReference type="SAM" id="MobiDB-lite"/>
    </source>
</evidence>
<feature type="compositionally biased region" description="Low complexity" evidence="1">
    <location>
        <begin position="25"/>
        <end position="35"/>
    </location>
</feature>
<evidence type="ECO:0000256" key="2">
    <source>
        <dbReference type="SAM" id="SignalP"/>
    </source>
</evidence>
<evidence type="ECO:0000313" key="4">
    <source>
        <dbReference type="Proteomes" id="UP001165136"/>
    </source>
</evidence>
<reference evidence="3" key="1">
    <citation type="submission" date="2023-03" db="EMBL/GenBank/DDBJ databases">
        <title>Amycolatopsis taiwanensis NBRC 103393.</title>
        <authorList>
            <person name="Ichikawa N."/>
            <person name="Sato H."/>
            <person name="Tonouchi N."/>
        </authorList>
    </citation>
    <scope>NUCLEOTIDE SEQUENCE</scope>
    <source>
        <strain evidence="3">NBRC 103393</strain>
    </source>
</reference>
<name>A0A9W6R1B8_9PSEU</name>
<feature type="chain" id="PRO_5040736972" description="DUF4352 domain-containing protein" evidence="2">
    <location>
        <begin position="24"/>
        <end position="175"/>
    </location>
</feature>